<keyword evidence="3" id="KW-1185">Reference proteome</keyword>
<reference evidence="2 3" key="1">
    <citation type="journal article" date="2003" name="Proc. Natl. Acad. Sci. U.S.A.">
        <title>Complete genome sequence of the marine planctomycete Pirellula sp. strain 1.</title>
        <authorList>
            <person name="Gloeckner F.O."/>
            <person name="Kube M."/>
            <person name="Bauer M."/>
            <person name="Teeling H."/>
            <person name="Lombardot T."/>
            <person name="Ludwig W."/>
            <person name="Gade D."/>
            <person name="Beck A."/>
            <person name="Borzym K."/>
            <person name="Heitmann K."/>
            <person name="Rabus R."/>
            <person name="Schlesner H."/>
            <person name="Amann R."/>
            <person name="Reinhardt R."/>
        </authorList>
    </citation>
    <scope>NUCLEOTIDE SEQUENCE [LARGE SCALE GENOMIC DNA]</scope>
    <source>
        <strain evidence="3">DSM 10527 / NCIMB 13988 / SH1</strain>
    </source>
</reference>
<gene>
    <name evidence="2" type="ordered locus">RB5096</name>
</gene>
<protein>
    <submittedName>
        <fullName evidence="2">Uncharacterized protein</fullName>
    </submittedName>
</protein>
<sequence length="74" mass="8616">MLWHKARRLVIHPRVREAPAIRPARWNLAYIDRKPPRNRPRDSNRSSDILANPATRTSKKDQGLIQVTGLRRLG</sequence>
<dbReference type="Proteomes" id="UP000001025">
    <property type="component" value="Chromosome"/>
</dbReference>
<accession>Q7UGP5</accession>
<dbReference type="InParanoid" id="Q7UGP5"/>
<name>Q7UGP5_RHOBA</name>
<dbReference type="HOGENOM" id="CLU_2685371_0_0_0"/>
<evidence type="ECO:0000313" key="2">
    <source>
        <dbReference type="EMBL" id="CAD78284.1"/>
    </source>
</evidence>
<proteinExistence type="predicted"/>
<evidence type="ECO:0000256" key="1">
    <source>
        <dbReference type="SAM" id="MobiDB-lite"/>
    </source>
</evidence>
<feature type="compositionally biased region" description="Basic and acidic residues" evidence="1">
    <location>
        <begin position="32"/>
        <end position="45"/>
    </location>
</feature>
<dbReference type="KEGG" id="rba:RB5096"/>
<dbReference type="AlphaFoldDB" id="Q7UGP5"/>
<dbReference type="EnsemblBacteria" id="CAD78284">
    <property type="protein sequence ID" value="CAD78284"/>
    <property type="gene ID" value="RB5096"/>
</dbReference>
<dbReference type="EMBL" id="BX294141">
    <property type="protein sequence ID" value="CAD78284.1"/>
    <property type="molecule type" value="Genomic_DNA"/>
</dbReference>
<organism evidence="2 3">
    <name type="scientific">Rhodopirellula baltica (strain DSM 10527 / NCIMB 13988 / SH1)</name>
    <dbReference type="NCBI Taxonomy" id="243090"/>
    <lineage>
        <taxon>Bacteria</taxon>
        <taxon>Pseudomonadati</taxon>
        <taxon>Planctomycetota</taxon>
        <taxon>Planctomycetia</taxon>
        <taxon>Pirellulales</taxon>
        <taxon>Pirellulaceae</taxon>
        <taxon>Rhodopirellula</taxon>
    </lineage>
</organism>
<evidence type="ECO:0000313" key="3">
    <source>
        <dbReference type="Proteomes" id="UP000001025"/>
    </source>
</evidence>
<feature type="region of interest" description="Disordered" evidence="1">
    <location>
        <begin position="32"/>
        <end position="74"/>
    </location>
</feature>